<dbReference type="AlphaFoldDB" id="A0A4Y7TNL0"/>
<evidence type="ECO:0000313" key="3">
    <source>
        <dbReference type="Proteomes" id="UP000298030"/>
    </source>
</evidence>
<gene>
    <name evidence="2" type="ORF">FA13DRAFT_1728625</name>
</gene>
<comment type="caution">
    <text evidence="2">The sequence shown here is derived from an EMBL/GenBank/DDBJ whole genome shotgun (WGS) entry which is preliminary data.</text>
</comment>
<evidence type="ECO:0000313" key="2">
    <source>
        <dbReference type="EMBL" id="TEB35770.1"/>
    </source>
</evidence>
<keyword evidence="3" id="KW-1185">Reference proteome</keyword>
<evidence type="ECO:0000256" key="1">
    <source>
        <dbReference type="SAM" id="SignalP"/>
    </source>
</evidence>
<feature type="chain" id="PRO_5021207928" description="Secreted protein" evidence="1">
    <location>
        <begin position="16"/>
        <end position="90"/>
    </location>
</feature>
<organism evidence="2 3">
    <name type="scientific">Coprinellus micaceus</name>
    <name type="common">Glistening ink-cap mushroom</name>
    <name type="synonym">Coprinus micaceus</name>
    <dbReference type="NCBI Taxonomy" id="71717"/>
    <lineage>
        <taxon>Eukaryota</taxon>
        <taxon>Fungi</taxon>
        <taxon>Dikarya</taxon>
        <taxon>Basidiomycota</taxon>
        <taxon>Agaricomycotina</taxon>
        <taxon>Agaricomycetes</taxon>
        <taxon>Agaricomycetidae</taxon>
        <taxon>Agaricales</taxon>
        <taxon>Agaricineae</taxon>
        <taxon>Psathyrellaceae</taxon>
        <taxon>Coprinellus</taxon>
    </lineage>
</organism>
<evidence type="ECO:0008006" key="4">
    <source>
        <dbReference type="Google" id="ProtNLM"/>
    </source>
</evidence>
<keyword evidence="1" id="KW-0732">Signal</keyword>
<sequence>MFSACKLSALIVAQAVVIAAGRSQGWTALAHLDDSGVYDDDALRSCPGGKCVYMKSRNGWIQAGAMTIISEKLKATTPLVYITRKADWIS</sequence>
<dbReference type="EMBL" id="QPFP01000007">
    <property type="protein sequence ID" value="TEB35770.1"/>
    <property type="molecule type" value="Genomic_DNA"/>
</dbReference>
<protein>
    <recommendedName>
        <fullName evidence="4">Secreted protein</fullName>
    </recommendedName>
</protein>
<name>A0A4Y7TNL0_COPMI</name>
<reference evidence="2 3" key="1">
    <citation type="journal article" date="2019" name="Nat. Ecol. Evol.">
        <title>Megaphylogeny resolves global patterns of mushroom evolution.</title>
        <authorList>
            <person name="Varga T."/>
            <person name="Krizsan K."/>
            <person name="Foldi C."/>
            <person name="Dima B."/>
            <person name="Sanchez-Garcia M."/>
            <person name="Sanchez-Ramirez S."/>
            <person name="Szollosi G.J."/>
            <person name="Szarkandi J.G."/>
            <person name="Papp V."/>
            <person name="Albert L."/>
            <person name="Andreopoulos W."/>
            <person name="Angelini C."/>
            <person name="Antonin V."/>
            <person name="Barry K.W."/>
            <person name="Bougher N.L."/>
            <person name="Buchanan P."/>
            <person name="Buyck B."/>
            <person name="Bense V."/>
            <person name="Catcheside P."/>
            <person name="Chovatia M."/>
            <person name="Cooper J."/>
            <person name="Damon W."/>
            <person name="Desjardin D."/>
            <person name="Finy P."/>
            <person name="Geml J."/>
            <person name="Haridas S."/>
            <person name="Hughes K."/>
            <person name="Justo A."/>
            <person name="Karasinski D."/>
            <person name="Kautmanova I."/>
            <person name="Kiss B."/>
            <person name="Kocsube S."/>
            <person name="Kotiranta H."/>
            <person name="LaButti K.M."/>
            <person name="Lechner B.E."/>
            <person name="Liimatainen K."/>
            <person name="Lipzen A."/>
            <person name="Lukacs Z."/>
            <person name="Mihaltcheva S."/>
            <person name="Morgado L.N."/>
            <person name="Niskanen T."/>
            <person name="Noordeloos M.E."/>
            <person name="Ohm R.A."/>
            <person name="Ortiz-Santana B."/>
            <person name="Ovrebo C."/>
            <person name="Racz N."/>
            <person name="Riley R."/>
            <person name="Savchenko A."/>
            <person name="Shiryaev A."/>
            <person name="Soop K."/>
            <person name="Spirin V."/>
            <person name="Szebenyi C."/>
            <person name="Tomsovsky M."/>
            <person name="Tulloss R.E."/>
            <person name="Uehling J."/>
            <person name="Grigoriev I.V."/>
            <person name="Vagvolgyi C."/>
            <person name="Papp T."/>
            <person name="Martin F.M."/>
            <person name="Miettinen O."/>
            <person name="Hibbett D.S."/>
            <person name="Nagy L.G."/>
        </authorList>
    </citation>
    <scope>NUCLEOTIDE SEQUENCE [LARGE SCALE GENOMIC DNA]</scope>
    <source>
        <strain evidence="2 3">FP101781</strain>
    </source>
</reference>
<proteinExistence type="predicted"/>
<accession>A0A4Y7TNL0</accession>
<feature type="signal peptide" evidence="1">
    <location>
        <begin position="1"/>
        <end position="15"/>
    </location>
</feature>
<dbReference type="Proteomes" id="UP000298030">
    <property type="component" value="Unassembled WGS sequence"/>
</dbReference>